<evidence type="ECO:0000313" key="3">
    <source>
        <dbReference type="EMBL" id="GHF65109.1"/>
    </source>
</evidence>
<dbReference type="InterPro" id="IPR036291">
    <property type="entry name" value="NAD(P)-bd_dom_sf"/>
</dbReference>
<keyword evidence="1" id="KW-0547">Nucleotide-binding</keyword>
<name>A0A919B7C0_9ACTN</name>
<sequence>MPSDRPMARRILVTGVGANPGFRLTRSLTRLGHKVVAADAAPLAPGFLLPGVVPQVIPLATDPDYSSVMAKVCRDASVDAVVAGIENDIPPLVNMLPQLEADGVRLWLPDAESVRSCIDKAAFHQVLLEHGIATPRTWRPEALGQVPNGTRLVVKPRRGHGAQNVHFVDRREHARVLCELVAEPVVQERVHGREFTADCLVDDTGRASVILRRRDLVKAGLATVSTTFDDAIVRDLVITTLGAVRARGVCCVQGFILDDGSATITELNVRIAGGFPLAEAAGADLIGQMVNGLFGLPVDHNRLAYRTGVFLTNYVETLAVGDATELGLTAAAKGEPS</sequence>
<dbReference type="Gene3D" id="3.40.50.20">
    <property type="match status" value="1"/>
</dbReference>
<comment type="caution">
    <text evidence="3">The sequence shown here is derived from an EMBL/GenBank/DDBJ whole genome shotgun (WGS) entry which is preliminary data.</text>
</comment>
<reference evidence="3" key="2">
    <citation type="submission" date="2020-09" db="EMBL/GenBank/DDBJ databases">
        <authorList>
            <person name="Sun Q."/>
            <person name="Ohkuma M."/>
        </authorList>
    </citation>
    <scope>NUCLEOTIDE SEQUENCE</scope>
    <source>
        <strain evidence="3">JCM 4059</strain>
    </source>
</reference>
<dbReference type="PROSITE" id="PS50975">
    <property type="entry name" value="ATP_GRASP"/>
    <property type="match status" value="1"/>
</dbReference>
<accession>A0A919B7C0</accession>
<dbReference type="GO" id="GO:0046872">
    <property type="term" value="F:metal ion binding"/>
    <property type="evidence" value="ECO:0007669"/>
    <property type="project" value="InterPro"/>
</dbReference>
<proteinExistence type="predicted"/>
<protein>
    <recommendedName>
        <fullName evidence="2">ATP-grasp domain-containing protein</fullName>
    </recommendedName>
</protein>
<organism evidence="3 4">
    <name type="scientific">Streptomyces mashuensis</name>
    <dbReference type="NCBI Taxonomy" id="33904"/>
    <lineage>
        <taxon>Bacteria</taxon>
        <taxon>Bacillati</taxon>
        <taxon>Actinomycetota</taxon>
        <taxon>Actinomycetes</taxon>
        <taxon>Kitasatosporales</taxon>
        <taxon>Streptomycetaceae</taxon>
        <taxon>Streptomyces</taxon>
    </lineage>
</organism>
<dbReference type="SUPFAM" id="SSF51735">
    <property type="entry name" value="NAD(P)-binding Rossmann-fold domains"/>
    <property type="match status" value="1"/>
</dbReference>
<keyword evidence="1" id="KW-0067">ATP-binding</keyword>
<keyword evidence="4" id="KW-1185">Reference proteome</keyword>
<dbReference type="Gene3D" id="3.30.1490.20">
    <property type="entry name" value="ATP-grasp fold, A domain"/>
    <property type="match status" value="1"/>
</dbReference>
<reference evidence="3" key="1">
    <citation type="journal article" date="2014" name="Int. J. Syst. Evol. Microbiol.">
        <title>Complete genome sequence of Corynebacterium casei LMG S-19264T (=DSM 44701T), isolated from a smear-ripened cheese.</title>
        <authorList>
            <consortium name="US DOE Joint Genome Institute (JGI-PGF)"/>
            <person name="Walter F."/>
            <person name="Albersmeier A."/>
            <person name="Kalinowski J."/>
            <person name="Ruckert C."/>
        </authorList>
    </citation>
    <scope>NUCLEOTIDE SEQUENCE</scope>
    <source>
        <strain evidence="3">JCM 4059</strain>
    </source>
</reference>
<feature type="domain" description="ATP-grasp" evidence="2">
    <location>
        <begin position="124"/>
        <end position="294"/>
    </location>
</feature>
<gene>
    <name evidence="3" type="ORF">GCM10010218_53220</name>
</gene>
<evidence type="ECO:0000313" key="4">
    <source>
        <dbReference type="Proteomes" id="UP000638313"/>
    </source>
</evidence>
<dbReference type="AlphaFoldDB" id="A0A919B7C0"/>
<dbReference type="InterPro" id="IPR003806">
    <property type="entry name" value="ATP-grasp_PylC-type"/>
</dbReference>
<dbReference type="SUPFAM" id="SSF56059">
    <property type="entry name" value="Glutathione synthetase ATP-binding domain-like"/>
    <property type="match status" value="1"/>
</dbReference>
<evidence type="ECO:0000256" key="1">
    <source>
        <dbReference type="PROSITE-ProRule" id="PRU00409"/>
    </source>
</evidence>
<dbReference type="Proteomes" id="UP000638313">
    <property type="component" value="Unassembled WGS sequence"/>
</dbReference>
<dbReference type="EMBL" id="BNBD01000014">
    <property type="protein sequence ID" value="GHF65109.1"/>
    <property type="molecule type" value="Genomic_DNA"/>
</dbReference>
<dbReference type="RefSeq" id="WP_229891549.1">
    <property type="nucleotide sequence ID" value="NZ_BNBD01000014.1"/>
</dbReference>
<dbReference type="Gene3D" id="3.30.470.20">
    <property type="entry name" value="ATP-grasp fold, B domain"/>
    <property type="match status" value="1"/>
</dbReference>
<evidence type="ECO:0000259" key="2">
    <source>
        <dbReference type="PROSITE" id="PS50975"/>
    </source>
</evidence>
<dbReference type="GO" id="GO:0005524">
    <property type="term" value="F:ATP binding"/>
    <property type="evidence" value="ECO:0007669"/>
    <property type="project" value="UniProtKB-UniRule"/>
</dbReference>
<dbReference type="Pfam" id="PF02655">
    <property type="entry name" value="ATP-grasp_3"/>
    <property type="match status" value="1"/>
</dbReference>
<dbReference type="InterPro" id="IPR013815">
    <property type="entry name" value="ATP_grasp_subdomain_1"/>
</dbReference>
<dbReference type="InterPro" id="IPR011761">
    <property type="entry name" value="ATP-grasp"/>
</dbReference>